<keyword evidence="9" id="KW-1185">Reference proteome</keyword>
<feature type="signal peptide" evidence="3">
    <location>
        <begin position="1"/>
        <end position="45"/>
    </location>
</feature>
<name>A0A7C9PMC9_9MICO</name>
<evidence type="ECO:0000259" key="4">
    <source>
        <dbReference type="Pfam" id="PF01464"/>
    </source>
</evidence>
<dbReference type="InterPro" id="IPR022385">
    <property type="entry name" value="Rhs_assc_core"/>
</dbReference>
<organism evidence="8 9">
    <name type="scientific">Galbitalea soli</name>
    <dbReference type="NCBI Taxonomy" id="1268042"/>
    <lineage>
        <taxon>Bacteria</taxon>
        <taxon>Bacillati</taxon>
        <taxon>Actinomycetota</taxon>
        <taxon>Actinomycetes</taxon>
        <taxon>Micrococcales</taxon>
        <taxon>Microbacteriaceae</taxon>
        <taxon>Galbitalea</taxon>
    </lineage>
</organism>
<dbReference type="InterPro" id="IPR023346">
    <property type="entry name" value="Lysozyme-like_dom_sf"/>
</dbReference>
<feature type="region of interest" description="Disordered" evidence="2">
    <location>
        <begin position="370"/>
        <end position="397"/>
    </location>
</feature>
<dbReference type="PANTHER" id="PTHR32305">
    <property type="match status" value="1"/>
</dbReference>
<dbReference type="SUPFAM" id="SSF53955">
    <property type="entry name" value="Lysozyme-like"/>
    <property type="match status" value="1"/>
</dbReference>
<dbReference type="EMBL" id="JAAGWZ010000001">
    <property type="protein sequence ID" value="NEM90890.1"/>
    <property type="molecule type" value="Genomic_DNA"/>
</dbReference>
<dbReference type="InterPro" id="IPR006530">
    <property type="entry name" value="YD"/>
</dbReference>
<accession>A0A7C9PMC9</accession>
<keyword evidence="3" id="KW-0732">Signal</keyword>
<dbReference type="InterPro" id="IPR008258">
    <property type="entry name" value="Transglycosylase_SLT_dom_1"/>
</dbReference>
<dbReference type="InterPro" id="IPR033803">
    <property type="entry name" value="CBD-like_Golvesin-Xly"/>
</dbReference>
<sequence>MDHPFVARRKLLHLDSPVIGVRRGLSIILALALFSATLSATPASAAGGTRTAPIRTVAARSTNASSSVHSGEPDIAVDGVGDAAGYHVRIATEGSGFAWSDLAVIKPANLDEQNWYGYQCLSPDGKYVAVAILPGSGENVAEQRFAGAYAYSINVAKRRVTALAAGVGSFYFSPSCGLDGSADFTASLGARQQVTEVLRFDLSSGNKVSDSIVSGQITSAAQVGNRTVGVEGNSLVALAAGGTNASPAKVRVVLAHTSGLAYGLRSSSDGGVDYLTKSGQSTSSLWHLGGGKNALIATGQASRMQLFAGGAGRNFVVGYDDVLANPHVRPLVVDQLPLGPSVLSLQGTTAFGPSVRSKIQSAKHDVVLEPSTTDSDVGLTESTQTHRMTKSNFTTSPEFADHTDVALAGIGPQPGVENSNIAPNERAKSTTRTGPATAAATLQLASTFHATPALSSGATTPTCAIPRLNPTLQALQPGNAQVSWAIEMAEQGLLIGASSTRPANFDNMGLVSYQPSGDFPPISLHHPSSDTWASVPRSVMEAIVSQESNYNQASWHALPGIAGDPLIADYYGSGGTITSINYPSADCGYGLSQLTTGMHATDTSLSYHGQMKVAVDYQENVAAGLQILEKTWNQLYDAGVTANGGDPRYLENWYFAAWAYNTGVQPTAAYGNTTGCTPSPTCTGPDGTWGLGWSNNPANPSYNPARLNYLEYSYGDAAHPSSWPYQERILGWMGSPLVRYSYTAFTPPDYHGGSSWLQVPPFGTFCTSSNVCSNTGTYANNCGLVDYECWWHLPVTWVASCATTCATSSYTAVAGSTEPTYTPPASRPVTATCTIDTSVIPSGSIIVDDLSAPVDNLQGCSGSAWTSGGSFTLTPGTNTSGDPIGNIDIHQLGAGLGGHAYFTHTEPAASSSLINKGTWTPSLPSTQYYKVKIHLPATGAVASDVVYSVYPGSGGAVSNVRVNQDWGSEQWVTIGTFAMGPGGSVSLTNASNMTPGVFDVAFDAVAFVPMGGTPGVPIGGPKAVVDAPLGSNPAWVNCGCGARTAGDPVDLSTGYFAQSTTDLSTPGRGLPFAVTRSYGSAVADPAGPSGSNSVSGAFGPGWSYSYGMSTTTNASTGSVTVLQEDGSRVSFTLSGTTYTPQLPRFAVALTKSGTTYIYTRRGGSVFTFDTASGHLLAEYDQPGYFASPKYGQTLAYDGSGNLHTVTDPGGRIYTFTWTSGRVTKVTTSGGQEVDYSFNALGQLTNVYGVGTTRVAGVNSDDDHAQYSYTNVGLMTSFRTPANYGKTGTPTPVTTMVYDASERVTSQTDPMGSRMTILYGPDSATGIAAGQVLVTDAAGHKDLQTYANGLMTSETKGYGTTGAATWSYTYDPLTLGVASQTNPDGSIRTFSYDDNGDRISSSDELGRTTQSLYDGSGHLLQETTPDLLQRTLTYNTAGAETSEAIALPGQTAESSTSNPSPTTMRKASITHTDAAHPADPTTTVDFNGNVTSYSFDASGDLTSQTDSASHVTKYGYNTSRGLRIAIVSPRGVAAGTTTACVPPATGCTTFAYDMLGRLTQSIDPLGHRSSNTYDADGNVLTSTDANSHTTTNVYDNDDRLVSSSKPTGVTTNIYNGDGTLASTTDYGAHATSYAYDALGRLVSSTDPDGKITQYGYDTVGNRTTVTDPNGTIAHATFDAARQESAITYSGTLVAPSVSFTYDNGGRRTSMTDASGTSSYTYDSFGELISFTNGNGSTVGYGYDADGNQTSITYPGTGNTVIRTFNNLNQLSAVKDPAARITSFGYDADGRQVTTTYPNGDSVATAYNDASQETSTALANGSTALDAFAYGRDNVGNETSVTPSNGALGGSMSFTYDSNNQLAASVVSGATITNTFDSAGNPTKVGAVTQVFDTADRLCWTSTGTPANPTCSSPTPGANLYGSNYDGERTSMTPSAGVATNYTWNGAGELAGISGATTANYVYNGDGLRSAKTAGGTTTHFTWSEGAVVPELLTDGTSNYLYGPSGAPIEQTSVSGASSPSWIFADAHGSTAALLDLAGAVVGRYAYSAWGAVASHSGARSTSLQFNGQYVDDETGFIYLRARYYDPATALFLSVDAMVGETLSAFTYANNNPLTNVDPLGLWSTEDTWKVVGLVGLGLAMIALGATGIGLILDAGAVGAEAALGADLAASLAVEGADAAAGATEAADAAAAASRAANAAAAAEKVKAIADAGSKGIDVAQCAIARDRGACAGALLDVGGAESERIGEVIGGTAGRRVTIGTRAVSTVGGIGMGIAAVPGEVGGIYCDTR</sequence>
<feature type="domain" description="Teneurin-like YD-shell" evidence="6">
    <location>
        <begin position="1696"/>
        <end position="1820"/>
    </location>
</feature>
<feature type="region of interest" description="Disordered" evidence="2">
    <location>
        <begin position="411"/>
        <end position="430"/>
    </location>
</feature>
<feature type="domain" description="Transglycosylase SLT" evidence="4">
    <location>
        <begin position="535"/>
        <end position="671"/>
    </location>
</feature>
<evidence type="ECO:0000256" key="2">
    <source>
        <dbReference type="SAM" id="MobiDB-lite"/>
    </source>
</evidence>
<dbReference type="NCBIfam" id="TIGR01643">
    <property type="entry name" value="YD_repeat_2x"/>
    <property type="match status" value="7"/>
</dbReference>
<evidence type="ECO:0000256" key="1">
    <source>
        <dbReference type="ARBA" id="ARBA00022737"/>
    </source>
</evidence>
<dbReference type="Pfam" id="PF05593">
    <property type="entry name" value="RHS_repeat"/>
    <property type="match status" value="3"/>
</dbReference>
<reference evidence="8 9" key="1">
    <citation type="journal article" date="2014" name="Int. J. Syst. Evol. Microbiol.">
        <title>Description of Galbitalea soli gen. nov., sp. nov., and Frondihabitans sucicola sp. nov.</title>
        <authorList>
            <person name="Kim S.J."/>
            <person name="Lim J.M."/>
            <person name="Ahn J.H."/>
            <person name="Weon H.Y."/>
            <person name="Hamada M."/>
            <person name="Suzuki K."/>
            <person name="Ahn T.Y."/>
            <person name="Kwon S.W."/>
        </authorList>
    </citation>
    <scope>NUCLEOTIDE SEQUENCE [LARGE SCALE GENOMIC DNA]</scope>
    <source>
        <strain evidence="8 9">NBRC 108727</strain>
    </source>
</reference>
<feature type="region of interest" description="Disordered" evidence="2">
    <location>
        <begin position="1380"/>
        <end position="1417"/>
    </location>
</feature>
<dbReference type="InterPro" id="IPR011044">
    <property type="entry name" value="Quino_amine_DH_bsu"/>
</dbReference>
<dbReference type="Gene3D" id="1.10.530.10">
    <property type="match status" value="1"/>
</dbReference>
<keyword evidence="1" id="KW-0677">Repeat</keyword>
<evidence type="ECO:0000259" key="5">
    <source>
        <dbReference type="Pfam" id="PF20148"/>
    </source>
</evidence>
<dbReference type="InterPro" id="IPR050708">
    <property type="entry name" value="T6SS_VgrG/RHS"/>
</dbReference>
<proteinExistence type="predicted"/>
<dbReference type="Pfam" id="PF01464">
    <property type="entry name" value="SLT"/>
    <property type="match status" value="1"/>
</dbReference>
<evidence type="ECO:0000256" key="3">
    <source>
        <dbReference type="SAM" id="SignalP"/>
    </source>
</evidence>
<gene>
    <name evidence="8" type="ORF">G3T37_05925</name>
</gene>
<feature type="region of interest" description="Disordered" evidence="2">
    <location>
        <begin position="1441"/>
        <end position="1480"/>
    </location>
</feature>
<dbReference type="SUPFAM" id="SSF50969">
    <property type="entry name" value="YVTN repeat-like/Quinoprotein amine dehydrogenase"/>
    <property type="match status" value="1"/>
</dbReference>
<dbReference type="Gene3D" id="2.180.10.10">
    <property type="entry name" value="RHS repeat-associated core"/>
    <property type="match status" value="4"/>
</dbReference>
<dbReference type="NCBIfam" id="TIGR03696">
    <property type="entry name" value="Rhs_assc_core"/>
    <property type="match status" value="1"/>
</dbReference>
<dbReference type="RefSeq" id="WP_163472492.1">
    <property type="nucleotide sequence ID" value="NZ_JAAGWZ010000001.1"/>
</dbReference>
<feature type="compositionally biased region" description="Low complexity" evidence="2">
    <location>
        <begin position="1469"/>
        <end position="1480"/>
    </location>
</feature>
<feature type="chain" id="PRO_5028939631" evidence="3">
    <location>
        <begin position="46"/>
        <end position="2288"/>
    </location>
</feature>
<feature type="domain" description="Golvesin/Xly CBD-like" evidence="7">
    <location>
        <begin position="907"/>
        <end position="1008"/>
    </location>
</feature>
<feature type="domain" description="Teneurin-like YD-shell" evidence="6">
    <location>
        <begin position="1848"/>
        <end position="2100"/>
    </location>
</feature>
<comment type="caution">
    <text evidence="8">The sequence shown here is derived from an EMBL/GenBank/DDBJ whole genome shotgun (WGS) entry which is preliminary data.</text>
</comment>
<dbReference type="Pfam" id="PF20148">
    <property type="entry name" value="DUF6531"/>
    <property type="match status" value="1"/>
</dbReference>
<feature type="domain" description="DUF6531" evidence="5">
    <location>
        <begin position="1046"/>
        <end position="1131"/>
    </location>
</feature>
<protein>
    <submittedName>
        <fullName evidence="8">Transglycosylase SLT domain-containing protein</fullName>
    </submittedName>
</protein>
<dbReference type="InterPro" id="IPR031325">
    <property type="entry name" value="RHS_repeat"/>
</dbReference>
<feature type="compositionally biased region" description="Polar residues" evidence="2">
    <location>
        <begin position="1450"/>
        <end position="1464"/>
    </location>
</feature>
<dbReference type="PANTHER" id="PTHR32305:SF15">
    <property type="entry name" value="PROTEIN RHSA-RELATED"/>
    <property type="match status" value="1"/>
</dbReference>
<feature type="compositionally biased region" description="Basic and acidic residues" evidence="2">
    <location>
        <begin position="1394"/>
        <end position="1405"/>
    </location>
</feature>
<evidence type="ECO:0000313" key="9">
    <source>
        <dbReference type="Proteomes" id="UP000479756"/>
    </source>
</evidence>
<dbReference type="InterPro" id="IPR045351">
    <property type="entry name" value="DUF6531"/>
</dbReference>
<dbReference type="InterPro" id="IPR056823">
    <property type="entry name" value="TEN-like_YD-shell"/>
</dbReference>
<dbReference type="Proteomes" id="UP000479756">
    <property type="component" value="Unassembled WGS sequence"/>
</dbReference>
<dbReference type="Pfam" id="PF25023">
    <property type="entry name" value="TEN_YD-shell"/>
    <property type="match status" value="2"/>
</dbReference>
<dbReference type="Pfam" id="PF25275">
    <property type="entry name" value="Golvesin_C"/>
    <property type="match status" value="1"/>
</dbReference>
<evidence type="ECO:0000259" key="6">
    <source>
        <dbReference type="Pfam" id="PF25023"/>
    </source>
</evidence>
<evidence type="ECO:0000259" key="7">
    <source>
        <dbReference type="Pfam" id="PF25275"/>
    </source>
</evidence>
<evidence type="ECO:0000313" key="8">
    <source>
        <dbReference type="EMBL" id="NEM90890.1"/>
    </source>
</evidence>